<dbReference type="GO" id="GO:0016020">
    <property type="term" value="C:membrane"/>
    <property type="evidence" value="ECO:0007669"/>
    <property type="project" value="UniProtKB-SubCell"/>
</dbReference>
<evidence type="ECO:0000256" key="4">
    <source>
        <dbReference type="ARBA" id="ARBA00022989"/>
    </source>
</evidence>
<feature type="transmembrane region" description="Helical" evidence="6">
    <location>
        <begin position="281"/>
        <end position="300"/>
    </location>
</feature>
<dbReference type="EMBL" id="HBEG01000525">
    <property type="protein sequence ID" value="CAD8344534.1"/>
    <property type="molecule type" value="Transcribed_RNA"/>
</dbReference>
<sequence length="331" mass="35895">MRTLPCSLELGTAPRACRRVRVWRAAPALPLRVLAALLPAAAACALARAPWAAASFAARLWPAATAATAGARWRPQPPALARGAAWRLPRWAHTATPTRAAAAEKELDTDAVSKYLAAVALQMSMITAFFFALDAAVVSSGFQPPEWAIFGLFFGLSLRSRIFSPLDNSRPDIQKAMQGQSTGGFNDRTMPSWTPPGVFFPIMWILIVAPLRAASSVLVWQQVGHLCDLTLLALMLHLSIGDTWNTVNNVERRLGAAVPGVLCVWASALLAAYSYYQVLPLAGQVLLPTCVWLTVAAALVTDTWRINNASGEEPLFPYKGDARTQYWFLAK</sequence>
<dbReference type="InterPro" id="IPR038330">
    <property type="entry name" value="TspO/MBR-related_sf"/>
</dbReference>
<dbReference type="Pfam" id="PF03073">
    <property type="entry name" value="TspO_MBR"/>
    <property type="match status" value="1"/>
</dbReference>
<comment type="similarity">
    <text evidence="2">Belongs to the TspO/BZRP family.</text>
</comment>
<evidence type="ECO:0000256" key="1">
    <source>
        <dbReference type="ARBA" id="ARBA00004141"/>
    </source>
</evidence>
<dbReference type="CDD" id="cd15904">
    <property type="entry name" value="TSPO_MBR"/>
    <property type="match status" value="1"/>
</dbReference>
<dbReference type="Gene3D" id="1.20.1260.100">
    <property type="entry name" value="TspO/MBR protein"/>
    <property type="match status" value="1"/>
</dbReference>
<gene>
    <name evidence="7" type="ORF">PBAH0796_LOCUS272</name>
</gene>
<dbReference type="PANTHER" id="PTHR10057:SF0">
    <property type="entry name" value="TRANSLOCATOR PROTEIN"/>
    <property type="match status" value="1"/>
</dbReference>
<proteinExistence type="inferred from homology"/>
<evidence type="ECO:0000256" key="5">
    <source>
        <dbReference type="ARBA" id="ARBA00023136"/>
    </source>
</evidence>
<dbReference type="AlphaFoldDB" id="A0A7R9ZV18"/>
<keyword evidence="3 6" id="KW-0812">Transmembrane</keyword>
<dbReference type="PANTHER" id="PTHR10057">
    <property type="entry name" value="PERIPHERAL-TYPE BENZODIAZEPINE RECEPTOR"/>
    <property type="match status" value="1"/>
</dbReference>
<dbReference type="InterPro" id="IPR004307">
    <property type="entry name" value="TspO_MBR"/>
</dbReference>
<protein>
    <submittedName>
        <fullName evidence="7">Uncharacterized protein</fullName>
    </submittedName>
</protein>
<evidence type="ECO:0000256" key="6">
    <source>
        <dbReference type="SAM" id="Phobius"/>
    </source>
</evidence>
<accession>A0A7R9ZV18</accession>
<feature type="transmembrane region" description="Helical" evidence="6">
    <location>
        <begin position="254"/>
        <end position="275"/>
    </location>
</feature>
<evidence type="ECO:0000313" key="7">
    <source>
        <dbReference type="EMBL" id="CAD8344534.1"/>
    </source>
</evidence>
<organism evidence="7">
    <name type="scientific">Pyrodinium bahamense</name>
    <dbReference type="NCBI Taxonomy" id="73915"/>
    <lineage>
        <taxon>Eukaryota</taxon>
        <taxon>Sar</taxon>
        <taxon>Alveolata</taxon>
        <taxon>Dinophyceae</taxon>
        <taxon>Gonyaulacales</taxon>
        <taxon>Pyrocystaceae</taxon>
        <taxon>Pyrodinium</taxon>
    </lineage>
</organism>
<comment type="subcellular location">
    <subcellularLocation>
        <location evidence="1">Membrane</location>
        <topology evidence="1">Multi-pass membrane protein</topology>
    </subcellularLocation>
</comment>
<reference evidence="7" key="1">
    <citation type="submission" date="2021-01" db="EMBL/GenBank/DDBJ databases">
        <authorList>
            <person name="Corre E."/>
            <person name="Pelletier E."/>
            <person name="Niang G."/>
            <person name="Scheremetjew M."/>
            <person name="Finn R."/>
            <person name="Kale V."/>
            <person name="Holt S."/>
            <person name="Cochrane G."/>
            <person name="Meng A."/>
            <person name="Brown T."/>
            <person name="Cohen L."/>
        </authorList>
    </citation>
    <scope>NUCLEOTIDE SEQUENCE</scope>
    <source>
        <strain evidence="7">Pbaha01</strain>
    </source>
</reference>
<keyword evidence="4 6" id="KW-1133">Transmembrane helix</keyword>
<dbReference type="GO" id="GO:0033013">
    <property type="term" value="P:tetrapyrrole metabolic process"/>
    <property type="evidence" value="ECO:0007669"/>
    <property type="project" value="UniProtKB-ARBA"/>
</dbReference>
<feature type="transmembrane region" description="Helical" evidence="6">
    <location>
        <begin position="198"/>
        <end position="223"/>
    </location>
</feature>
<evidence type="ECO:0000256" key="2">
    <source>
        <dbReference type="ARBA" id="ARBA00007524"/>
    </source>
</evidence>
<name>A0A7R9ZV18_9DINO</name>
<keyword evidence="5 6" id="KW-0472">Membrane</keyword>
<evidence type="ECO:0000256" key="3">
    <source>
        <dbReference type="ARBA" id="ARBA00022692"/>
    </source>
</evidence>
<feature type="transmembrane region" description="Helical" evidence="6">
    <location>
        <begin position="115"/>
        <end position="135"/>
    </location>
</feature>